<organism evidence="2 3">
    <name type="scientific">Priestia iocasae</name>
    <dbReference type="NCBI Taxonomy" id="2291674"/>
    <lineage>
        <taxon>Bacteria</taxon>
        <taxon>Bacillati</taxon>
        <taxon>Bacillota</taxon>
        <taxon>Bacilli</taxon>
        <taxon>Bacillales</taxon>
        <taxon>Bacillaceae</taxon>
        <taxon>Priestia</taxon>
    </lineage>
</organism>
<keyword evidence="1" id="KW-0472">Membrane</keyword>
<keyword evidence="1" id="KW-1133">Transmembrane helix</keyword>
<accession>A0ABS2QQU5</accession>
<evidence type="ECO:0000313" key="2">
    <source>
        <dbReference type="EMBL" id="MBM7701693.1"/>
    </source>
</evidence>
<feature type="transmembrane region" description="Helical" evidence="1">
    <location>
        <begin position="44"/>
        <end position="66"/>
    </location>
</feature>
<name>A0ABS2QQU5_9BACI</name>
<protein>
    <submittedName>
        <fullName evidence="2">Uncharacterized protein</fullName>
    </submittedName>
</protein>
<evidence type="ECO:0000313" key="3">
    <source>
        <dbReference type="Proteomes" id="UP000809829"/>
    </source>
</evidence>
<feature type="transmembrane region" description="Helical" evidence="1">
    <location>
        <begin position="102"/>
        <end position="121"/>
    </location>
</feature>
<feature type="transmembrane region" description="Helical" evidence="1">
    <location>
        <begin position="78"/>
        <end position="96"/>
    </location>
</feature>
<evidence type="ECO:0000256" key="1">
    <source>
        <dbReference type="SAM" id="Phobius"/>
    </source>
</evidence>
<sequence length="131" mass="15563">MMKKLMFLLVALLCNYFVIRWVPIKPSFRLTDLFLQMLMNPFKYFIMMITFCISFLCYSVLIRIVIEQVYSMFKHLSWVWSEVLLSICTIASLLFLLNVGFWQTLFILCFAIIYGMISIDLRKQAVTNTQL</sequence>
<gene>
    <name evidence="2" type="ORF">JOC83_000519</name>
</gene>
<comment type="caution">
    <text evidence="2">The sequence shown here is derived from an EMBL/GenBank/DDBJ whole genome shotgun (WGS) entry which is preliminary data.</text>
</comment>
<reference evidence="2 3" key="1">
    <citation type="submission" date="2021-01" db="EMBL/GenBank/DDBJ databases">
        <title>Genomic Encyclopedia of Type Strains, Phase IV (KMG-IV): sequencing the most valuable type-strain genomes for metagenomic binning, comparative biology and taxonomic classification.</title>
        <authorList>
            <person name="Goeker M."/>
        </authorList>
    </citation>
    <scope>NUCLEOTIDE SEQUENCE [LARGE SCALE GENOMIC DNA]</scope>
    <source>
        <strain evidence="2 3">DSM 104297</strain>
    </source>
</reference>
<keyword evidence="3" id="KW-1185">Reference proteome</keyword>
<keyword evidence="1" id="KW-0812">Transmembrane</keyword>
<dbReference type="EMBL" id="JAFBFC010000001">
    <property type="protein sequence ID" value="MBM7701693.1"/>
    <property type="molecule type" value="Genomic_DNA"/>
</dbReference>
<proteinExistence type="predicted"/>
<dbReference type="Proteomes" id="UP000809829">
    <property type="component" value="Unassembled WGS sequence"/>
</dbReference>
<dbReference type="RefSeq" id="WP_205184881.1">
    <property type="nucleotide sequence ID" value="NZ_JAFBFC010000001.1"/>
</dbReference>